<proteinExistence type="predicted"/>
<feature type="domain" description="C2H2-type" evidence="2">
    <location>
        <begin position="35"/>
        <end position="58"/>
    </location>
</feature>
<evidence type="ECO:0000313" key="4">
    <source>
        <dbReference type="Proteomes" id="UP001642483"/>
    </source>
</evidence>
<reference evidence="3 4" key="1">
    <citation type="submission" date="2024-02" db="EMBL/GenBank/DDBJ databases">
        <authorList>
            <person name="Daric V."/>
            <person name="Darras S."/>
        </authorList>
    </citation>
    <scope>NUCLEOTIDE SEQUENCE [LARGE SCALE GENOMIC DNA]</scope>
</reference>
<dbReference type="SUPFAM" id="SSF57667">
    <property type="entry name" value="beta-beta-alpha zinc fingers"/>
    <property type="match status" value="1"/>
</dbReference>
<dbReference type="InterPro" id="IPR013087">
    <property type="entry name" value="Znf_C2H2_type"/>
</dbReference>
<dbReference type="SMART" id="SM00355">
    <property type="entry name" value="ZnF_C2H2"/>
    <property type="match status" value="1"/>
</dbReference>
<protein>
    <recommendedName>
        <fullName evidence="2">C2H2-type domain-containing protein</fullName>
    </recommendedName>
</protein>
<evidence type="ECO:0000259" key="2">
    <source>
        <dbReference type="PROSITE" id="PS50157"/>
    </source>
</evidence>
<dbReference type="EMBL" id="CAWYQH010000119">
    <property type="protein sequence ID" value="CAK8691680.1"/>
    <property type="molecule type" value="Genomic_DNA"/>
</dbReference>
<accession>A0ABP0GNC3</accession>
<name>A0ABP0GNC3_CLALP</name>
<keyword evidence="1" id="KW-0863">Zinc-finger</keyword>
<keyword evidence="4" id="KW-1185">Reference proteome</keyword>
<dbReference type="Gene3D" id="3.30.160.60">
    <property type="entry name" value="Classic Zinc Finger"/>
    <property type="match status" value="1"/>
</dbReference>
<evidence type="ECO:0000313" key="3">
    <source>
        <dbReference type="EMBL" id="CAK8691680.1"/>
    </source>
</evidence>
<comment type="caution">
    <text evidence="3">The sequence shown here is derived from an EMBL/GenBank/DDBJ whole genome shotgun (WGS) entry which is preliminary data.</text>
</comment>
<evidence type="ECO:0000256" key="1">
    <source>
        <dbReference type="PROSITE-ProRule" id="PRU00042"/>
    </source>
</evidence>
<sequence length="113" mass="12394">MDRQVVGMQVDVLLKAISDGISQEFFNKEGQEKHFSCKFCDKLFKYKSHLKDHLRTHTAWCASSSDANVTNASPAAIVPPETVPTAGSITAVRDSSNATSSRFTTWNTNLANS</sequence>
<dbReference type="Proteomes" id="UP001642483">
    <property type="component" value="Unassembled WGS sequence"/>
</dbReference>
<dbReference type="PROSITE" id="PS50157">
    <property type="entry name" value="ZINC_FINGER_C2H2_2"/>
    <property type="match status" value="1"/>
</dbReference>
<dbReference type="PROSITE" id="PS00028">
    <property type="entry name" value="ZINC_FINGER_C2H2_1"/>
    <property type="match status" value="1"/>
</dbReference>
<dbReference type="InterPro" id="IPR036236">
    <property type="entry name" value="Znf_C2H2_sf"/>
</dbReference>
<keyword evidence="1" id="KW-0862">Zinc</keyword>
<keyword evidence="1" id="KW-0479">Metal-binding</keyword>
<gene>
    <name evidence="3" type="ORF">CVLEPA_LOCUS24443</name>
</gene>
<organism evidence="3 4">
    <name type="scientific">Clavelina lepadiformis</name>
    <name type="common">Light-bulb sea squirt</name>
    <name type="synonym">Ascidia lepadiformis</name>
    <dbReference type="NCBI Taxonomy" id="159417"/>
    <lineage>
        <taxon>Eukaryota</taxon>
        <taxon>Metazoa</taxon>
        <taxon>Chordata</taxon>
        <taxon>Tunicata</taxon>
        <taxon>Ascidiacea</taxon>
        <taxon>Aplousobranchia</taxon>
        <taxon>Clavelinidae</taxon>
        <taxon>Clavelina</taxon>
    </lineage>
</organism>